<organism evidence="1 2">
    <name type="scientific">Lipomyces orientalis</name>
    <dbReference type="NCBI Taxonomy" id="1233043"/>
    <lineage>
        <taxon>Eukaryota</taxon>
        <taxon>Fungi</taxon>
        <taxon>Dikarya</taxon>
        <taxon>Ascomycota</taxon>
        <taxon>Saccharomycotina</taxon>
        <taxon>Lipomycetes</taxon>
        <taxon>Lipomycetales</taxon>
        <taxon>Lipomycetaceae</taxon>
        <taxon>Lipomyces</taxon>
    </lineage>
</organism>
<evidence type="ECO:0000313" key="1">
    <source>
        <dbReference type="EMBL" id="KAK9320578.1"/>
    </source>
</evidence>
<keyword evidence="2" id="KW-1185">Reference proteome</keyword>
<evidence type="ECO:0000313" key="2">
    <source>
        <dbReference type="Proteomes" id="UP001489719"/>
    </source>
</evidence>
<dbReference type="Proteomes" id="UP001489719">
    <property type="component" value="Unassembled WGS sequence"/>
</dbReference>
<sequence length="199" mass="22331">MLAEHIIVLPRVRASVQVVVPQQPQEPPSDHDFAAATVYFAVLRTKSDEGGLTDEERPNTIELADAIRYLEEIKDRIRVVRGDPLHEILQEVRVINDRLGRMDVRFDRMEAVQADILSRLDNVANRAADGVNTTFSVIPFRDGSMPTEHPHNLPPLHRLAAVNTLNREHLNAYCAGYGIPAGRVADMRIGLRMAIGMRE</sequence>
<proteinExistence type="predicted"/>
<dbReference type="EMBL" id="MU970123">
    <property type="protein sequence ID" value="KAK9320578.1"/>
    <property type="molecule type" value="Genomic_DNA"/>
</dbReference>
<reference evidence="2" key="1">
    <citation type="journal article" date="2024" name="Front. Bioeng. Biotechnol.">
        <title>Genome-scale model development and genomic sequencing of the oleaginous clade Lipomyces.</title>
        <authorList>
            <person name="Czajka J.J."/>
            <person name="Han Y."/>
            <person name="Kim J."/>
            <person name="Mondo S.J."/>
            <person name="Hofstad B.A."/>
            <person name="Robles A."/>
            <person name="Haridas S."/>
            <person name="Riley R."/>
            <person name="LaButti K."/>
            <person name="Pangilinan J."/>
            <person name="Andreopoulos W."/>
            <person name="Lipzen A."/>
            <person name="Yan J."/>
            <person name="Wang M."/>
            <person name="Ng V."/>
            <person name="Grigoriev I.V."/>
            <person name="Spatafora J.W."/>
            <person name="Magnuson J.K."/>
            <person name="Baker S.E."/>
            <person name="Pomraning K.R."/>
        </authorList>
    </citation>
    <scope>NUCLEOTIDE SEQUENCE [LARGE SCALE GENOMIC DNA]</scope>
    <source>
        <strain evidence="2">CBS 10300</strain>
    </source>
</reference>
<protein>
    <submittedName>
        <fullName evidence="1">Uncharacterized protein</fullName>
    </submittedName>
</protein>
<accession>A0ACC3THA1</accession>
<gene>
    <name evidence="1" type="ORF">V1517DRAFT_354375</name>
</gene>
<comment type="caution">
    <text evidence="1">The sequence shown here is derived from an EMBL/GenBank/DDBJ whole genome shotgun (WGS) entry which is preliminary data.</text>
</comment>
<name>A0ACC3THA1_9ASCO</name>